<dbReference type="GO" id="GO:0005886">
    <property type="term" value="C:plasma membrane"/>
    <property type="evidence" value="ECO:0007669"/>
    <property type="project" value="TreeGrafter"/>
</dbReference>
<dbReference type="InterPro" id="IPR027267">
    <property type="entry name" value="AH/BAR_dom_sf"/>
</dbReference>
<reference evidence="3" key="1">
    <citation type="journal article" date="2020" name="Stud. Mycol.">
        <title>101 Dothideomycetes genomes: a test case for predicting lifestyles and emergence of pathogens.</title>
        <authorList>
            <person name="Haridas S."/>
            <person name="Albert R."/>
            <person name="Binder M."/>
            <person name="Bloem J."/>
            <person name="Labutti K."/>
            <person name="Salamov A."/>
            <person name="Andreopoulos B."/>
            <person name="Baker S."/>
            <person name="Barry K."/>
            <person name="Bills G."/>
            <person name="Bluhm B."/>
            <person name="Cannon C."/>
            <person name="Castanera R."/>
            <person name="Culley D."/>
            <person name="Daum C."/>
            <person name="Ezra D."/>
            <person name="Gonzalez J."/>
            <person name="Henrissat B."/>
            <person name="Kuo A."/>
            <person name="Liang C."/>
            <person name="Lipzen A."/>
            <person name="Lutzoni F."/>
            <person name="Magnuson J."/>
            <person name="Mondo S."/>
            <person name="Nolan M."/>
            <person name="Ohm R."/>
            <person name="Pangilinan J."/>
            <person name="Park H.-J."/>
            <person name="Ramirez L."/>
            <person name="Alfaro M."/>
            <person name="Sun H."/>
            <person name="Tritt A."/>
            <person name="Yoshinaga Y."/>
            <person name="Zwiers L.-H."/>
            <person name="Turgeon B."/>
            <person name="Goodwin S."/>
            <person name="Spatafora J."/>
            <person name="Crous P."/>
            <person name="Grigoriev I."/>
        </authorList>
    </citation>
    <scope>NUCLEOTIDE SEQUENCE</scope>
    <source>
        <strain evidence="3">CBS 113389</strain>
    </source>
</reference>
<protein>
    <submittedName>
        <fullName evidence="3">Sphingolipid long chain base sensory protein</fullName>
    </submittedName>
</protein>
<keyword evidence="4" id="KW-1185">Reference proteome</keyword>
<proteinExistence type="predicted"/>
<dbReference type="GeneID" id="54478080"/>
<keyword evidence="1" id="KW-0597">Phosphoprotein</keyword>
<dbReference type="Gene3D" id="1.20.1270.60">
    <property type="entry name" value="Arfaptin homology (AH) domain/BAR domain"/>
    <property type="match status" value="1"/>
</dbReference>
<dbReference type="OrthoDB" id="5599269at2759"/>
<evidence type="ECO:0000256" key="1">
    <source>
        <dbReference type="ARBA" id="ARBA00022553"/>
    </source>
</evidence>
<organism evidence="3 4">
    <name type="scientific">Neohortaea acidophila</name>
    <dbReference type="NCBI Taxonomy" id="245834"/>
    <lineage>
        <taxon>Eukaryota</taxon>
        <taxon>Fungi</taxon>
        <taxon>Dikarya</taxon>
        <taxon>Ascomycota</taxon>
        <taxon>Pezizomycotina</taxon>
        <taxon>Dothideomycetes</taxon>
        <taxon>Dothideomycetidae</taxon>
        <taxon>Mycosphaerellales</taxon>
        <taxon>Teratosphaeriaceae</taxon>
        <taxon>Neohortaea</taxon>
    </lineage>
</organism>
<dbReference type="AlphaFoldDB" id="A0A6A6PTA2"/>
<dbReference type="Proteomes" id="UP000799767">
    <property type="component" value="Unassembled WGS sequence"/>
</dbReference>
<evidence type="ECO:0000313" key="3">
    <source>
        <dbReference type="EMBL" id="KAF2482996.1"/>
    </source>
</evidence>
<dbReference type="Pfam" id="PF13805">
    <property type="entry name" value="Pil1"/>
    <property type="match status" value="1"/>
</dbReference>
<dbReference type="RefSeq" id="XP_033589566.1">
    <property type="nucleotide sequence ID" value="XM_033737078.1"/>
</dbReference>
<dbReference type="PANTHER" id="PTHR31962">
    <property type="entry name" value="SPHINGOLIPID LONG CHAIN BASE-RESPONSIVE PROTEIN PIL1"/>
    <property type="match status" value="1"/>
</dbReference>
<gene>
    <name evidence="3" type="ORF">BDY17DRAFT_323762</name>
</gene>
<accession>A0A6A6PTA2</accession>
<dbReference type="FunFam" id="1.20.1270.60:FF:000005">
    <property type="entry name" value="Sphingolipid long chain base-responsive pil1"/>
    <property type="match status" value="1"/>
</dbReference>
<dbReference type="GO" id="GO:0070941">
    <property type="term" value="P:eisosome assembly"/>
    <property type="evidence" value="ECO:0007669"/>
    <property type="project" value="TreeGrafter"/>
</dbReference>
<sequence length="314" mass="34626">MRDAIRAPTAASIENPLAPVSLAKSRRFISNNVGHAIRKSTGGVLDPVLAKKLAKLIAMEKNTLRSMENASTERMDGAQALSAWAEEQEDDVADVVGKMAVLIHEVGDLEDQYVDRYDQYRIALKAIRNIEKVVQPVRDKQEKTAAQIANLRAKEEPNAEELESLEHELVRTNAQLIVAEKQLSTITHERVKYGFAYQFDAMQEFGEKLAIIAGYGKHLLQLVQDVPTSPEENQPTYSAHAASTAIVGECDRALTAWVGSQAAVTTELPTRLRSMVSESATNGGPVPQEKASKPRNTRRWSSDSEGIVEEPVHF</sequence>
<dbReference type="EMBL" id="MU001635">
    <property type="protein sequence ID" value="KAF2482996.1"/>
    <property type="molecule type" value="Genomic_DNA"/>
</dbReference>
<dbReference type="GO" id="GO:0006897">
    <property type="term" value="P:endocytosis"/>
    <property type="evidence" value="ECO:0007669"/>
    <property type="project" value="TreeGrafter"/>
</dbReference>
<name>A0A6A6PTA2_9PEZI</name>
<dbReference type="InterPro" id="IPR028245">
    <property type="entry name" value="PIL1/LSP1"/>
</dbReference>
<dbReference type="PANTHER" id="PTHR31962:SF1">
    <property type="entry name" value="SPHINGOLIPID LONG CHAIN BASE-RESPONSIVE PROTEIN PIL1"/>
    <property type="match status" value="1"/>
</dbReference>
<feature type="region of interest" description="Disordered" evidence="2">
    <location>
        <begin position="276"/>
        <end position="314"/>
    </location>
</feature>
<dbReference type="GO" id="GO:0036286">
    <property type="term" value="C:eisosome filament"/>
    <property type="evidence" value="ECO:0007669"/>
    <property type="project" value="TreeGrafter"/>
</dbReference>
<evidence type="ECO:0000313" key="4">
    <source>
        <dbReference type="Proteomes" id="UP000799767"/>
    </source>
</evidence>
<evidence type="ECO:0000256" key="2">
    <source>
        <dbReference type="SAM" id="MobiDB-lite"/>
    </source>
</evidence>
<dbReference type="GO" id="GO:0008289">
    <property type="term" value="F:lipid binding"/>
    <property type="evidence" value="ECO:0007669"/>
    <property type="project" value="TreeGrafter"/>
</dbReference>